<dbReference type="EMBL" id="PXYG01000001">
    <property type="protein sequence ID" value="PSJ47631.1"/>
    <property type="molecule type" value="Genomic_DNA"/>
</dbReference>
<reference evidence="2 3" key="1">
    <citation type="submission" date="2018-03" db="EMBL/GenBank/DDBJ databases">
        <title>The draft genome of Zobellella sp. 59N8.</title>
        <authorList>
            <person name="Liu L."/>
            <person name="Li L."/>
            <person name="Zhang X."/>
            <person name="Liang L."/>
            <person name="Wang T."/>
        </authorList>
    </citation>
    <scope>NUCLEOTIDE SEQUENCE [LARGE SCALE GENOMIC DNA]</scope>
    <source>
        <strain evidence="2 3">59N8</strain>
    </source>
</reference>
<dbReference type="OrthoDB" id="5590406at2"/>
<evidence type="ECO:0000259" key="1">
    <source>
        <dbReference type="SMART" id="SM00421"/>
    </source>
</evidence>
<dbReference type="InterPro" id="IPR036388">
    <property type="entry name" value="WH-like_DNA-bd_sf"/>
</dbReference>
<gene>
    <name evidence="2" type="ORF">C7H85_02015</name>
</gene>
<dbReference type="RefSeq" id="WP_106728044.1">
    <property type="nucleotide sequence ID" value="NZ_PXYG01000001.1"/>
</dbReference>
<dbReference type="SMART" id="SM00421">
    <property type="entry name" value="HTH_LUXR"/>
    <property type="match status" value="1"/>
</dbReference>
<dbReference type="InterPro" id="IPR016032">
    <property type="entry name" value="Sig_transdc_resp-reg_C-effctor"/>
</dbReference>
<dbReference type="AlphaFoldDB" id="A0A2P7RBM8"/>
<dbReference type="Proteomes" id="UP000240243">
    <property type="component" value="Unassembled WGS sequence"/>
</dbReference>
<keyword evidence="3" id="KW-1185">Reference proteome</keyword>
<name>A0A2P7RBM8_9GAMM</name>
<accession>A0A2P7RBM8</accession>
<organism evidence="2 3">
    <name type="scientific">Zobellella endophytica</name>
    <dbReference type="NCBI Taxonomy" id="2116700"/>
    <lineage>
        <taxon>Bacteria</taxon>
        <taxon>Pseudomonadati</taxon>
        <taxon>Pseudomonadota</taxon>
        <taxon>Gammaproteobacteria</taxon>
        <taxon>Aeromonadales</taxon>
        <taxon>Aeromonadaceae</taxon>
        <taxon>Zobellella</taxon>
    </lineage>
</organism>
<evidence type="ECO:0000313" key="2">
    <source>
        <dbReference type="EMBL" id="PSJ47631.1"/>
    </source>
</evidence>
<dbReference type="SUPFAM" id="SSF46894">
    <property type="entry name" value="C-terminal effector domain of the bipartite response regulators"/>
    <property type="match status" value="1"/>
</dbReference>
<dbReference type="GO" id="GO:0003677">
    <property type="term" value="F:DNA binding"/>
    <property type="evidence" value="ECO:0007669"/>
    <property type="project" value="InterPro"/>
</dbReference>
<dbReference type="Gene3D" id="1.10.10.10">
    <property type="entry name" value="Winged helix-like DNA-binding domain superfamily/Winged helix DNA-binding domain"/>
    <property type="match status" value="1"/>
</dbReference>
<feature type="domain" description="HTH luxR-type" evidence="1">
    <location>
        <begin position="260"/>
        <end position="317"/>
    </location>
</feature>
<evidence type="ECO:0000313" key="3">
    <source>
        <dbReference type="Proteomes" id="UP000240243"/>
    </source>
</evidence>
<proteinExistence type="predicted"/>
<protein>
    <recommendedName>
        <fullName evidence="1">HTH luxR-type domain-containing protein</fullName>
    </recommendedName>
</protein>
<dbReference type="InterPro" id="IPR000792">
    <property type="entry name" value="Tscrpt_reg_LuxR_C"/>
</dbReference>
<sequence>MKHMDMLLPLFTRLYDCRTSTTDYSPIFDDICTGLELEGITLLLAPPSVANIRTDPCQCFDGGTPYRPLAELWPLLYGRQSRLTARHWFKTLFVPGGLCRGALVVDHDGRYDHLSSGVQWLAQQLLEWQQHYWYLSRLQACSRWLETWINLSVRPQLVCDRQGNIMLVNQGARLLLESRQGMAWDNAGRLAFIPGVPEGELLSFAELGRSRADGAQLMLAMADSVQVAHLVRLPAGGDWLVVIKDPELPPEPDIDSLASLFALSRVEQEHLALLAKGCCTKEIAQYRHISLETARTTLKSIFRKTGRRRQTDLLLLIQALS</sequence>
<dbReference type="GO" id="GO:0006355">
    <property type="term" value="P:regulation of DNA-templated transcription"/>
    <property type="evidence" value="ECO:0007669"/>
    <property type="project" value="InterPro"/>
</dbReference>
<comment type="caution">
    <text evidence="2">The sequence shown here is derived from an EMBL/GenBank/DDBJ whole genome shotgun (WGS) entry which is preliminary data.</text>
</comment>